<gene>
    <name evidence="1" type="primary">ORF90390</name>
</gene>
<accession>A0A0B7A074</accession>
<proteinExistence type="predicted"/>
<evidence type="ECO:0000313" key="1">
    <source>
        <dbReference type="EMBL" id="CEK74273.1"/>
    </source>
</evidence>
<dbReference type="EMBL" id="HACG01027408">
    <property type="protein sequence ID" value="CEK74273.1"/>
    <property type="molecule type" value="Transcribed_RNA"/>
</dbReference>
<sequence>TTNDTVEKNTSLIYGTNTSVQQQSIGNEQTINKITGSQRDVVLFFKMLKVSTSKKTNGESCTQGTW</sequence>
<organism evidence="1">
    <name type="scientific">Arion vulgaris</name>
    <dbReference type="NCBI Taxonomy" id="1028688"/>
    <lineage>
        <taxon>Eukaryota</taxon>
        <taxon>Metazoa</taxon>
        <taxon>Spiralia</taxon>
        <taxon>Lophotrochozoa</taxon>
        <taxon>Mollusca</taxon>
        <taxon>Gastropoda</taxon>
        <taxon>Heterobranchia</taxon>
        <taxon>Euthyneura</taxon>
        <taxon>Panpulmonata</taxon>
        <taxon>Eupulmonata</taxon>
        <taxon>Stylommatophora</taxon>
        <taxon>Helicina</taxon>
        <taxon>Arionoidea</taxon>
        <taxon>Arionidae</taxon>
        <taxon>Arion</taxon>
    </lineage>
</organism>
<protein>
    <submittedName>
        <fullName evidence="1">Uncharacterized protein</fullName>
    </submittedName>
</protein>
<dbReference type="AlphaFoldDB" id="A0A0B7A074"/>
<name>A0A0B7A074_9EUPU</name>
<reference evidence="1" key="1">
    <citation type="submission" date="2014-12" db="EMBL/GenBank/DDBJ databases">
        <title>Insight into the proteome of Arion vulgaris.</title>
        <authorList>
            <person name="Aradska J."/>
            <person name="Bulat T."/>
            <person name="Smidak R."/>
            <person name="Sarate P."/>
            <person name="Gangsoo J."/>
            <person name="Sialana F."/>
            <person name="Bilban M."/>
            <person name="Lubec G."/>
        </authorList>
    </citation>
    <scope>NUCLEOTIDE SEQUENCE</scope>
    <source>
        <tissue evidence="1">Skin</tissue>
    </source>
</reference>
<feature type="non-terminal residue" evidence="1">
    <location>
        <position position="1"/>
    </location>
</feature>